<accession>A0A175YJY4</accession>
<protein>
    <submittedName>
        <fullName evidence="1">Uncharacterized protein</fullName>
    </submittedName>
</protein>
<dbReference type="Gramene" id="KZM83461">
    <property type="protein sequence ID" value="KZM83461"/>
    <property type="gene ID" value="DCAR_031030"/>
</dbReference>
<organism evidence="1 2">
    <name type="scientific">Daucus carota subsp. sativus</name>
    <name type="common">Carrot</name>
    <dbReference type="NCBI Taxonomy" id="79200"/>
    <lineage>
        <taxon>Eukaryota</taxon>
        <taxon>Viridiplantae</taxon>
        <taxon>Streptophyta</taxon>
        <taxon>Embryophyta</taxon>
        <taxon>Tracheophyta</taxon>
        <taxon>Spermatophyta</taxon>
        <taxon>Magnoliopsida</taxon>
        <taxon>eudicotyledons</taxon>
        <taxon>Gunneridae</taxon>
        <taxon>Pentapetalae</taxon>
        <taxon>asterids</taxon>
        <taxon>campanulids</taxon>
        <taxon>Apiales</taxon>
        <taxon>Apiaceae</taxon>
        <taxon>Apioideae</taxon>
        <taxon>Scandiceae</taxon>
        <taxon>Daucinae</taxon>
        <taxon>Daucus</taxon>
        <taxon>Daucus sect. Daucus</taxon>
    </lineage>
</organism>
<dbReference type="Proteomes" id="UP000077755">
    <property type="component" value="Chromosome 9"/>
</dbReference>
<keyword evidence="2" id="KW-1185">Reference proteome</keyword>
<reference evidence="1" key="2">
    <citation type="submission" date="2022-03" db="EMBL/GenBank/DDBJ databases">
        <title>Draft title - Genomic analysis of global carrot germplasm unveils the trajectory of domestication and the origin of high carotenoid orange carrot.</title>
        <authorList>
            <person name="Iorizzo M."/>
            <person name="Ellison S."/>
            <person name="Senalik D."/>
            <person name="Macko-Podgorni A."/>
            <person name="Grzebelus D."/>
            <person name="Bostan H."/>
            <person name="Rolling W."/>
            <person name="Curaba J."/>
            <person name="Simon P."/>
        </authorList>
    </citation>
    <scope>NUCLEOTIDE SEQUENCE</scope>
    <source>
        <tissue evidence="1">Leaf</tissue>
    </source>
</reference>
<evidence type="ECO:0000313" key="2">
    <source>
        <dbReference type="Proteomes" id="UP000077755"/>
    </source>
</evidence>
<sequence length="114" mass="12884">MAGAAWYFQAVSSCSEEVAAVHRKDFIIPPGDVTRKPDDPSFVQKDAYWTAQDRFLIVIGVTTFVDALRRPQIDVAEIRFRAVTPEAANMTLPRKPTVRLSEKNYNAQKRSITK</sequence>
<reference evidence="1" key="1">
    <citation type="journal article" date="2016" name="Nat. Genet.">
        <title>A high-quality carrot genome assembly provides new insights into carotenoid accumulation and asterid genome evolution.</title>
        <authorList>
            <person name="Iorizzo M."/>
            <person name="Ellison S."/>
            <person name="Senalik D."/>
            <person name="Zeng P."/>
            <person name="Satapoomin P."/>
            <person name="Huang J."/>
            <person name="Bowman M."/>
            <person name="Iovene M."/>
            <person name="Sanseverino W."/>
            <person name="Cavagnaro P."/>
            <person name="Yildiz M."/>
            <person name="Macko-Podgorni A."/>
            <person name="Moranska E."/>
            <person name="Grzebelus E."/>
            <person name="Grzebelus D."/>
            <person name="Ashrafi H."/>
            <person name="Zheng Z."/>
            <person name="Cheng S."/>
            <person name="Spooner D."/>
            <person name="Van Deynze A."/>
            <person name="Simon P."/>
        </authorList>
    </citation>
    <scope>NUCLEOTIDE SEQUENCE</scope>
    <source>
        <tissue evidence="1">Leaf</tissue>
    </source>
</reference>
<dbReference type="EMBL" id="CP093351">
    <property type="protein sequence ID" value="WOH16447.1"/>
    <property type="molecule type" value="Genomic_DNA"/>
</dbReference>
<proteinExistence type="predicted"/>
<evidence type="ECO:0000313" key="1">
    <source>
        <dbReference type="EMBL" id="WOH16447.1"/>
    </source>
</evidence>
<dbReference type="AlphaFoldDB" id="A0A175YJY4"/>
<gene>
    <name evidence="1" type="ORF">DCAR_0936000</name>
</gene>
<name>A0A175YJY4_DAUCS</name>